<gene>
    <name evidence="1" type="ORF">LCGC14_0606820</name>
</gene>
<comment type="caution">
    <text evidence="1">The sequence shown here is derived from an EMBL/GenBank/DDBJ whole genome shotgun (WGS) entry which is preliminary data.</text>
</comment>
<dbReference type="EMBL" id="LAZR01000994">
    <property type="protein sequence ID" value="KKN52993.1"/>
    <property type="molecule type" value="Genomic_DNA"/>
</dbReference>
<proteinExistence type="predicted"/>
<reference evidence="1" key="1">
    <citation type="journal article" date="2015" name="Nature">
        <title>Complex archaea that bridge the gap between prokaryotes and eukaryotes.</title>
        <authorList>
            <person name="Spang A."/>
            <person name="Saw J.H."/>
            <person name="Jorgensen S.L."/>
            <person name="Zaremba-Niedzwiedzka K."/>
            <person name="Martijn J."/>
            <person name="Lind A.E."/>
            <person name="van Eijk R."/>
            <person name="Schleper C."/>
            <person name="Guy L."/>
            <person name="Ettema T.J."/>
        </authorList>
    </citation>
    <scope>NUCLEOTIDE SEQUENCE</scope>
</reference>
<evidence type="ECO:0000313" key="1">
    <source>
        <dbReference type="EMBL" id="KKN52993.1"/>
    </source>
</evidence>
<name>A0A0F9UHC5_9ZZZZ</name>
<sequence length="326" mass="38464">MSISNLNFKNDLESIFKQYFKDLETLSPNLHFHTQIKDKSDINKLCLLYYNLTNRLVEPRKRHVHKSSNFYYPSRFRNALRILEEKIENGEDINTYLSKGIRWVVDPLPRRIRHRDALLDSWGIKHIHLGIRIESGGFVERTGPVLFVKFDDKNAYFLLIKRHGRKGNRRYDPWNDQFLIDILHENWSDSISDYEAKVDAKKTTNDEIKQWKKRNINTPTTSKDGTIYFPLGGGVASSGDNIQNVRICYHIFDVIDADEKWLRENLTEFIEILSRNGKVIKQPLDFQLVSFEFIGKNLKLEVLEKNSKTYIVFEEGKNPIVNYHKR</sequence>
<protein>
    <submittedName>
        <fullName evidence="1">Uncharacterized protein</fullName>
    </submittedName>
</protein>
<dbReference type="AlphaFoldDB" id="A0A0F9UHC5"/>
<organism evidence="1">
    <name type="scientific">marine sediment metagenome</name>
    <dbReference type="NCBI Taxonomy" id="412755"/>
    <lineage>
        <taxon>unclassified sequences</taxon>
        <taxon>metagenomes</taxon>
        <taxon>ecological metagenomes</taxon>
    </lineage>
</organism>
<accession>A0A0F9UHC5</accession>